<keyword evidence="2" id="KW-0472">Membrane</keyword>
<keyword evidence="2" id="KW-0812">Transmembrane</keyword>
<feature type="non-terminal residue" evidence="3">
    <location>
        <position position="274"/>
    </location>
</feature>
<organism evidence="3 4">
    <name type="scientific">Aciditerrimonas ferrireducens</name>
    <dbReference type="NCBI Taxonomy" id="667306"/>
    <lineage>
        <taxon>Bacteria</taxon>
        <taxon>Bacillati</taxon>
        <taxon>Actinomycetota</taxon>
        <taxon>Acidimicrobiia</taxon>
        <taxon>Acidimicrobiales</taxon>
        <taxon>Acidimicrobiaceae</taxon>
        <taxon>Aciditerrimonas</taxon>
    </lineage>
</organism>
<keyword evidence="2" id="KW-1133">Transmembrane helix</keyword>
<dbReference type="EMBL" id="JBHLYQ010000031">
    <property type="protein sequence ID" value="MFC0081439.1"/>
    <property type="molecule type" value="Genomic_DNA"/>
</dbReference>
<evidence type="ECO:0000313" key="4">
    <source>
        <dbReference type="Proteomes" id="UP001589788"/>
    </source>
</evidence>
<comment type="caution">
    <text evidence="3">The sequence shown here is derived from an EMBL/GenBank/DDBJ whole genome shotgun (WGS) entry which is preliminary data.</text>
</comment>
<dbReference type="Proteomes" id="UP001589788">
    <property type="component" value="Unassembled WGS sequence"/>
</dbReference>
<accession>A0ABV6C186</accession>
<feature type="transmembrane region" description="Helical" evidence="2">
    <location>
        <begin position="29"/>
        <end position="47"/>
    </location>
</feature>
<gene>
    <name evidence="3" type="ORF">ACFFRE_04640</name>
</gene>
<evidence type="ECO:0000256" key="2">
    <source>
        <dbReference type="SAM" id="Phobius"/>
    </source>
</evidence>
<reference evidence="3 4" key="1">
    <citation type="submission" date="2024-09" db="EMBL/GenBank/DDBJ databases">
        <authorList>
            <person name="Sun Q."/>
            <person name="Mori K."/>
        </authorList>
    </citation>
    <scope>NUCLEOTIDE SEQUENCE [LARGE SCALE GENOMIC DNA]</scope>
    <source>
        <strain evidence="3 4">JCM 15389</strain>
    </source>
</reference>
<dbReference type="RefSeq" id="WP_377788668.1">
    <property type="nucleotide sequence ID" value="NZ_JBHLYQ010000031.1"/>
</dbReference>
<sequence length="274" mass="28202">MTAAERTGGPRPAEEPEMARPGWARRWRLARGALVLVVGGVCWALFVTGQQVRTGRMAALVVHRPPTTAVRARPATATVLPVSGSTLAVVRRAGRADPAHSGIYEIGWTSPAGAKTSVDLGLLVQLLPRASLASQVLQHVRRQYASSRAVGGVTYTVVGHFAVPGLPGAQGLVDRLSATSSTPPGRADIVTFQVGQAAALVLLQTSGTQPGAATAARLATEEAQLLHRRLPGFTLAVPTRPLGPSLADGAASVLGAAVAVPRRRGGQRARGSGG</sequence>
<name>A0ABV6C186_9ACTN</name>
<evidence type="ECO:0008006" key="5">
    <source>
        <dbReference type="Google" id="ProtNLM"/>
    </source>
</evidence>
<evidence type="ECO:0000256" key="1">
    <source>
        <dbReference type="SAM" id="MobiDB-lite"/>
    </source>
</evidence>
<keyword evidence="4" id="KW-1185">Reference proteome</keyword>
<protein>
    <recommendedName>
        <fullName evidence="5">Secreted protein</fullName>
    </recommendedName>
</protein>
<feature type="region of interest" description="Disordered" evidence="1">
    <location>
        <begin position="1"/>
        <end position="20"/>
    </location>
</feature>
<evidence type="ECO:0000313" key="3">
    <source>
        <dbReference type="EMBL" id="MFC0081439.1"/>
    </source>
</evidence>
<proteinExistence type="predicted"/>